<dbReference type="KEGG" id="pcor:KS4_23710"/>
<protein>
    <submittedName>
        <fullName evidence="1">Uncharacterized protein</fullName>
    </submittedName>
</protein>
<sequence>MDDEKRTTCEIEDGKVLPCWGMDSILELESHRKGVVLLKIIDVNKGCVDRTLVAVRSGDHAKRGVCINYCPMCGASFYEHVHGGKAEEAGNE</sequence>
<dbReference type="RefSeq" id="WP_145078028.1">
    <property type="nucleotide sequence ID" value="NZ_CP036425.1"/>
</dbReference>
<gene>
    <name evidence="1" type="ORF">KS4_23710</name>
</gene>
<dbReference type="Proteomes" id="UP000317369">
    <property type="component" value="Chromosome"/>
</dbReference>
<keyword evidence="2" id="KW-1185">Reference proteome</keyword>
<dbReference type="EMBL" id="CP036425">
    <property type="protein sequence ID" value="QDU34304.1"/>
    <property type="molecule type" value="Genomic_DNA"/>
</dbReference>
<name>A0A517YVQ0_9BACT</name>
<reference evidence="1 2" key="1">
    <citation type="submission" date="2019-02" db="EMBL/GenBank/DDBJ databases">
        <title>Deep-cultivation of Planctomycetes and their phenomic and genomic characterization uncovers novel biology.</title>
        <authorList>
            <person name="Wiegand S."/>
            <person name="Jogler M."/>
            <person name="Boedeker C."/>
            <person name="Pinto D."/>
            <person name="Vollmers J."/>
            <person name="Rivas-Marin E."/>
            <person name="Kohn T."/>
            <person name="Peeters S.H."/>
            <person name="Heuer A."/>
            <person name="Rast P."/>
            <person name="Oberbeckmann S."/>
            <person name="Bunk B."/>
            <person name="Jeske O."/>
            <person name="Meyerdierks A."/>
            <person name="Storesund J.E."/>
            <person name="Kallscheuer N."/>
            <person name="Luecker S."/>
            <person name="Lage O.M."/>
            <person name="Pohl T."/>
            <person name="Merkel B.J."/>
            <person name="Hornburger P."/>
            <person name="Mueller R.-W."/>
            <person name="Bruemmer F."/>
            <person name="Labrenz M."/>
            <person name="Spormann A.M."/>
            <person name="Op den Camp H."/>
            <person name="Overmann J."/>
            <person name="Amann R."/>
            <person name="Jetten M.S.M."/>
            <person name="Mascher T."/>
            <person name="Medema M.H."/>
            <person name="Devos D.P."/>
            <person name="Kaster A.-K."/>
            <person name="Ovreas L."/>
            <person name="Rohde M."/>
            <person name="Galperin M.Y."/>
            <person name="Jogler C."/>
        </authorList>
    </citation>
    <scope>NUCLEOTIDE SEQUENCE [LARGE SCALE GENOMIC DNA]</scope>
    <source>
        <strain evidence="1 2">KS4</strain>
    </source>
</reference>
<organism evidence="1 2">
    <name type="scientific">Poriferisphaera corsica</name>
    <dbReference type="NCBI Taxonomy" id="2528020"/>
    <lineage>
        <taxon>Bacteria</taxon>
        <taxon>Pseudomonadati</taxon>
        <taxon>Planctomycetota</taxon>
        <taxon>Phycisphaerae</taxon>
        <taxon>Phycisphaerales</taxon>
        <taxon>Phycisphaeraceae</taxon>
        <taxon>Poriferisphaera</taxon>
    </lineage>
</organism>
<dbReference type="OrthoDB" id="7065401at2"/>
<proteinExistence type="predicted"/>
<accession>A0A517YVQ0</accession>
<evidence type="ECO:0000313" key="1">
    <source>
        <dbReference type="EMBL" id="QDU34304.1"/>
    </source>
</evidence>
<dbReference type="AlphaFoldDB" id="A0A517YVQ0"/>
<evidence type="ECO:0000313" key="2">
    <source>
        <dbReference type="Proteomes" id="UP000317369"/>
    </source>
</evidence>